<keyword evidence="3" id="KW-1185">Reference proteome</keyword>
<dbReference type="InterPro" id="IPR028087">
    <property type="entry name" value="Tad_N"/>
</dbReference>
<gene>
    <name evidence="2" type="ORF">NJ75_01106</name>
</gene>
<organism evidence="2 3">
    <name type="scientific">Novosphingobium subterraneum</name>
    <dbReference type="NCBI Taxonomy" id="48936"/>
    <lineage>
        <taxon>Bacteria</taxon>
        <taxon>Pseudomonadati</taxon>
        <taxon>Pseudomonadota</taxon>
        <taxon>Alphaproteobacteria</taxon>
        <taxon>Sphingomonadales</taxon>
        <taxon>Sphingomonadaceae</taxon>
        <taxon>Novosphingobium</taxon>
    </lineage>
</organism>
<comment type="caution">
    <text evidence="2">The sequence shown here is derived from an EMBL/GenBank/DDBJ whole genome shotgun (WGS) entry which is preliminary data.</text>
</comment>
<accession>A0A0B8ZZB7</accession>
<sequence length="601" mass="65396">MLAMSVVPLLALVGSSIDMGRAYLVESRLQQACDAGVLGARKELGAIVDFDPDIDGAAVISKGTHFFNANFADGIYNSVDRDFVMTLEDDQSVGGIASVILPTDIMQFFGKDEIAISVNCRAELSVPNTDIMMALDVTGSMAESNPDDTSPKIAVLKSVVKGFYATMEANRQPQSRIRYGFVPYSTNVNVGGLLKDEWVVPQWRYPSRTLVSTSGSGGLYGYYSAVSPVSGTYYTTTSTFAATEAGGGYTCSAPANTLTTSTQLLSTTTAQVSNPSGTRTTYTYNRTRNGNTYSVSRSGSTCTLSTTTYASYVDTFKYITEPSLASGSSWLYKDVLKDTSDWRTASNGCIEERSTYEIDDYDNVDLDRALDLDIDTVPTAGAPDTQWRPMYPAMIYERARLWDGSGSFTTSEVTTNSEFLAPGIAGFAACPTSARKLQVWDQSAFHGYIDGLVAAGSTYHDIGMIWAARLLSPSGIFAAENADVSTRQRTSRHLIFLTDGQTSSLDISYSSYGVEPIAQRRWHPSSPLTLTQTIEKRFSFVCEEVKKRNVTVWFVAFGTDLNPIMTDCAGSGHYFSAKNAEELQNAFRKIARSIGDLRLAQ</sequence>
<protein>
    <submittedName>
        <fullName evidence="2">Flp pilus assembly protein TadG</fullName>
    </submittedName>
</protein>
<dbReference type="STRING" id="48936.NJ75_01106"/>
<feature type="domain" description="Putative Flp pilus-assembly TadG-like N-terminal" evidence="1">
    <location>
        <begin position="2"/>
        <end position="40"/>
    </location>
</feature>
<dbReference type="EMBL" id="JRVC01000004">
    <property type="protein sequence ID" value="KHS48436.1"/>
    <property type="molecule type" value="Genomic_DNA"/>
</dbReference>
<dbReference type="Gene3D" id="3.40.50.410">
    <property type="entry name" value="von Willebrand factor, type A domain"/>
    <property type="match status" value="2"/>
</dbReference>
<proteinExistence type="predicted"/>
<dbReference type="SUPFAM" id="SSF53300">
    <property type="entry name" value="vWA-like"/>
    <property type="match status" value="1"/>
</dbReference>
<evidence type="ECO:0000259" key="1">
    <source>
        <dbReference type="Pfam" id="PF13400"/>
    </source>
</evidence>
<evidence type="ECO:0000313" key="2">
    <source>
        <dbReference type="EMBL" id="KHS48436.1"/>
    </source>
</evidence>
<dbReference type="InterPro" id="IPR036465">
    <property type="entry name" value="vWFA_dom_sf"/>
</dbReference>
<dbReference type="PATRIC" id="fig|48936.3.peg.1114"/>
<dbReference type="AlphaFoldDB" id="A0A0B8ZZB7"/>
<dbReference type="Proteomes" id="UP000031338">
    <property type="component" value="Unassembled WGS sequence"/>
</dbReference>
<name>A0A0B8ZZB7_9SPHN</name>
<dbReference type="Pfam" id="PF13400">
    <property type="entry name" value="Tad"/>
    <property type="match status" value="1"/>
</dbReference>
<evidence type="ECO:0000313" key="3">
    <source>
        <dbReference type="Proteomes" id="UP000031338"/>
    </source>
</evidence>
<reference evidence="2 3" key="1">
    <citation type="submission" date="2014-10" db="EMBL/GenBank/DDBJ databases">
        <title>Draft genome sequence of Novosphingobium subterraneum DSM 12447.</title>
        <authorList>
            <person name="Gan H.M."/>
            <person name="Gan H.Y."/>
            <person name="Savka M.A."/>
        </authorList>
    </citation>
    <scope>NUCLEOTIDE SEQUENCE [LARGE SCALE GENOMIC DNA]</scope>
    <source>
        <strain evidence="2 3">DSM 12447</strain>
    </source>
</reference>